<dbReference type="Pfam" id="PF00884">
    <property type="entry name" value="Sulfatase"/>
    <property type="match status" value="1"/>
</dbReference>
<protein>
    <submittedName>
        <fullName evidence="9">Sulfatase</fullName>
    </submittedName>
</protein>
<evidence type="ECO:0000256" key="3">
    <source>
        <dbReference type="ARBA" id="ARBA00022723"/>
    </source>
</evidence>
<evidence type="ECO:0000256" key="1">
    <source>
        <dbReference type="ARBA" id="ARBA00001913"/>
    </source>
</evidence>
<feature type="domain" description="Sulfatase N-terminal" evidence="8">
    <location>
        <begin position="34"/>
        <end position="360"/>
    </location>
</feature>
<organism evidence="9 10">
    <name type="scientific">Luteolibacter algae</name>
    <dbReference type="NCBI Taxonomy" id="454151"/>
    <lineage>
        <taxon>Bacteria</taxon>
        <taxon>Pseudomonadati</taxon>
        <taxon>Verrucomicrobiota</taxon>
        <taxon>Verrucomicrobiia</taxon>
        <taxon>Verrucomicrobiales</taxon>
        <taxon>Verrucomicrobiaceae</taxon>
        <taxon>Luteolibacter</taxon>
    </lineage>
</organism>
<dbReference type="InterPro" id="IPR017850">
    <property type="entry name" value="Alkaline_phosphatase_core_sf"/>
</dbReference>
<feature type="chain" id="PRO_5045300707" evidence="7">
    <location>
        <begin position="23"/>
        <end position="464"/>
    </location>
</feature>
<dbReference type="RefSeq" id="WP_386821077.1">
    <property type="nucleotide sequence ID" value="NZ_JBHUIT010000031.1"/>
</dbReference>
<dbReference type="InterPro" id="IPR050738">
    <property type="entry name" value="Sulfatase"/>
</dbReference>
<dbReference type="SUPFAM" id="SSF53649">
    <property type="entry name" value="Alkaline phosphatase-like"/>
    <property type="match status" value="1"/>
</dbReference>
<evidence type="ECO:0000256" key="5">
    <source>
        <dbReference type="ARBA" id="ARBA00022801"/>
    </source>
</evidence>
<comment type="cofactor">
    <cofactor evidence="1">
        <name>Ca(2+)</name>
        <dbReference type="ChEBI" id="CHEBI:29108"/>
    </cofactor>
</comment>
<reference evidence="10" key="1">
    <citation type="journal article" date="2019" name="Int. J. Syst. Evol. Microbiol.">
        <title>The Global Catalogue of Microorganisms (GCM) 10K type strain sequencing project: providing services to taxonomists for standard genome sequencing and annotation.</title>
        <authorList>
            <consortium name="The Broad Institute Genomics Platform"/>
            <consortium name="The Broad Institute Genome Sequencing Center for Infectious Disease"/>
            <person name="Wu L."/>
            <person name="Ma J."/>
        </authorList>
    </citation>
    <scope>NUCLEOTIDE SEQUENCE [LARGE SCALE GENOMIC DNA]</scope>
    <source>
        <strain evidence="10">CGMCC 4.7106</strain>
    </source>
</reference>
<accession>A0ABW5DB91</accession>
<keyword evidence="6" id="KW-0106">Calcium</keyword>
<keyword evidence="4 7" id="KW-0732">Signal</keyword>
<evidence type="ECO:0000256" key="7">
    <source>
        <dbReference type="SAM" id="SignalP"/>
    </source>
</evidence>
<evidence type="ECO:0000256" key="6">
    <source>
        <dbReference type="ARBA" id="ARBA00022837"/>
    </source>
</evidence>
<dbReference type="Proteomes" id="UP001597375">
    <property type="component" value="Unassembled WGS sequence"/>
</dbReference>
<proteinExistence type="inferred from homology"/>
<evidence type="ECO:0000259" key="8">
    <source>
        <dbReference type="Pfam" id="PF00884"/>
    </source>
</evidence>
<dbReference type="EMBL" id="JBHUIT010000031">
    <property type="protein sequence ID" value="MFD2257730.1"/>
    <property type="molecule type" value="Genomic_DNA"/>
</dbReference>
<evidence type="ECO:0000256" key="4">
    <source>
        <dbReference type="ARBA" id="ARBA00022729"/>
    </source>
</evidence>
<dbReference type="Gene3D" id="3.30.1120.10">
    <property type="match status" value="1"/>
</dbReference>
<evidence type="ECO:0000313" key="10">
    <source>
        <dbReference type="Proteomes" id="UP001597375"/>
    </source>
</evidence>
<feature type="signal peptide" evidence="7">
    <location>
        <begin position="1"/>
        <end position="22"/>
    </location>
</feature>
<dbReference type="PROSITE" id="PS00523">
    <property type="entry name" value="SULFATASE_1"/>
    <property type="match status" value="1"/>
</dbReference>
<dbReference type="PANTHER" id="PTHR42693:SF42">
    <property type="entry name" value="ARYLSULFATASE G"/>
    <property type="match status" value="1"/>
</dbReference>
<gene>
    <name evidence="9" type="ORF">ACFSSA_13700</name>
</gene>
<name>A0ABW5DB91_9BACT</name>
<comment type="caution">
    <text evidence="9">The sequence shown here is derived from an EMBL/GenBank/DDBJ whole genome shotgun (WGS) entry which is preliminary data.</text>
</comment>
<keyword evidence="5" id="KW-0378">Hydrolase</keyword>
<dbReference type="PANTHER" id="PTHR42693">
    <property type="entry name" value="ARYLSULFATASE FAMILY MEMBER"/>
    <property type="match status" value="1"/>
</dbReference>
<dbReference type="Gene3D" id="3.40.720.10">
    <property type="entry name" value="Alkaline Phosphatase, subunit A"/>
    <property type="match status" value="1"/>
</dbReference>
<dbReference type="CDD" id="cd16144">
    <property type="entry name" value="ARS_like"/>
    <property type="match status" value="1"/>
</dbReference>
<evidence type="ECO:0000313" key="9">
    <source>
        <dbReference type="EMBL" id="MFD2257730.1"/>
    </source>
</evidence>
<sequence length="464" mass="52682">MQKKHLLTLAAMLAAVIIPSRAEDAKTLADGKQPNIVLLFVDDWGWADFHARNPKFESPNIDQLMSDGIDFTQAYIACPTCSPSRATLLTGQHPARLRIVRHIPTAPNKDGFDQFGRTDEEFHTLKTDPANFPCRNWLPLEKTTYAEALGELGYYNYFVGKWHLGHEPYHPIHQGFDSQAGTSNWGHPSNYNPPYFKNSDVYKDEKERYLTDKLTDESVEFLEKYDSSQPFMLSLWYYTVHGPQIGRKDYVKHFEEKGMTGKDAHYAAMVKSLDDSVGRIRETLKKQQLDQNTIVILLSDQGGTFENPPFHGGKKSDTLYEGGARVPFAFYWPGVTKQGSKNENIVQSTDLFPTLVEIAGGDVSKYKDLDGISLLDVIREDTTLDRGEPIYGYRAYEDLYASVREGDWKLLAYRSGKVKLYNIAKDISEEKDLATSNPEKAEELRKKLATWEQSMGVEKYSGVQ</sequence>
<keyword evidence="10" id="KW-1185">Reference proteome</keyword>
<evidence type="ECO:0000256" key="2">
    <source>
        <dbReference type="ARBA" id="ARBA00008779"/>
    </source>
</evidence>
<dbReference type="InterPro" id="IPR000917">
    <property type="entry name" value="Sulfatase_N"/>
</dbReference>
<dbReference type="InterPro" id="IPR024607">
    <property type="entry name" value="Sulfatase_CS"/>
</dbReference>
<keyword evidence="3" id="KW-0479">Metal-binding</keyword>
<comment type="similarity">
    <text evidence="2">Belongs to the sulfatase family.</text>
</comment>